<dbReference type="PANTHER" id="PTHR43343:SF3">
    <property type="entry name" value="PROTEASE DO-LIKE 8, CHLOROPLASTIC"/>
    <property type="match status" value="1"/>
</dbReference>
<dbReference type="AlphaFoldDB" id="A0A1C0AQ07"/>
<dbReference type="PANTHER" id="PTHR43343">
    <property type="entry name" value="PEPTIDASE S12"/>
    <property type="match status" value="1"/>
</dbReference>
<dbReference type="InterPro" id="IPR001940">
    <property type="entry name" value="Peptidase_S1C"/>
</dbReference>
<name>A0A1C0AQ07_9ACTN</name>
<comment type="subcellular location">
    <subcellularLocation>
        <location evidence="1">Membrane</location>
        <topology evidence="1">Multi-pass membrane protein</topology>
    </subcellularLocation>
</comment>
<dbReference type="GO" id="GO:0016020">
    <property type="term" value="C:membrane"/>
    <property type="evidence" value="ECO:0007669"/>
    <property type="project" value="UniProtKB-SubCell"/>
</dbReference>
<dbReference type="Gene3D" id="2.40.10.10">
    <property type="entry name" value="Trypsin-like serine proteases"/>
    <property type="match status" value="2"/>
</dbReference>
<evidence type="ECO:0000256" key="5">
    <source>
        <dbReference type="ARBA" id="ARBA00022801"/>
    </source>
</evidence>
<dbReference type="GO" id="GO:0006508">
    <property type="term" value="P:proteolysis"/>
    <property type="evidence" value="ECO:0007669"/>
    <property type="project" value="UniProtKB-KW"/>
</dbReference>
<keyword evidence="9" id="KW-1185">Reference proteome</keyword>
<comment type="similarity">
    <text evidence="2">Belongs to the peptidase S1C family.</text>
</comment>
<dbReference type="Pfam" id="PF02674">
    <property type="entry name" value="Colicin_V"/>
    <property type="match status" value="1"/>
</dbReference>
<evidence type="ECO:0000256" key="4">
    <source>
        <dbReference type="ARBA" id="ARBA00022692"/>
    </source>
</evidence>
<evidence type="ECO:0000256" key="3">
    <source>
        <dbReference type="ARBA" id="ARBA00022670"/>
    </source>
</evidence>
<dbReference type="EMBL" id="MBQD01000011">
    <property type="protein sequence ID" value="OCL36330.1"/>
    <property type="molecule type" value="Genomic_DNA"/>
</dbReference>
<dbReference type="GO" id="GO:0004252">
    <property type="term" value="F:serine-type endopeptidase activity"/>
    <property type="evidence" value="ECO:0007669"/>
    <property type="project" value="InterPro"/>
</dbReference>
<dbReference type="RefSeq" id="WP_068750472.1">
    <property type="nucleotide sequence ID" value="NZ_LR214441.1"/>
</dbReference>
<sequence>MPGILDVVIVVLLLGYALRGWRTGLVAGAFSLVGTVVGIVGGLWAGPRLLAAFGADWSLVAQTLALIGAAVLGASLGDAVIGSIGRSLRGPRRPHPVDAVLGAAGAVLVSGLVIGVLAAAVKPIAPTPWAKAIDQSPTLATLGRMLPAEATRQAARLTAVLDAAGFPRVFSGLFPEPDLPVPAPDGATAQLPGVQAAADGVLRITAPVPECRGPFAASSGSGWVSAPERVVTNAHVVAGSDDVTVAVDGRELAATVVAFDPDLDLAVLHVPGLGAQPLVRAGALDTGAAVAVAGYPGGGPYTVTSGRVRGTLDANGDDIYGSTGVLREVYALRAVAEPGNSGGPLLTEAGEVAGTVFAVSLVDPDTTYALTTAQTDALVDGAATATAEVDTQACVG</sequence>
<evidence type="ECO:0000313" key="9">
    <source>
        <dbReference type="Proteomes" id="UP000093501"/>
    </source>
</evidence>
<evidence type="ECO:0000256" key="7">
    <source>
        <dbReference type="ARBA" id="ARBA00023136"/>
    </source>
</evidence>
<proteinExistence type="inferred from homology"/>
<evidence type="ECO:0000313" key="8">
    <source>
        <dbReference type="EMBL" id="OCL36330.1"/>
    </source>
</evidence>
<keyword evidence="6" id="KW-1133">Transmembrane helix</keyword>
<dbReference type="InterPro" id="IPR047680">
    <property type="entry name" value="MarP-like"/>
</dbReference>
<keyword evidence="5" id="KW-0378">Hydrolase</keyword>
<keyword evidence="4" id="KW-0812">Transmembrane</keyword>
<dbReference type="InterPro" id="IPR009003">
    <property type="entry name" value="Peptidase_S1_PA"/>
</dbReference>
<dbReference type="GO" id="GO:0009403">
    <property type="term" value="P:toxin biosynthetic process"/>
    <property type="evidence" value="ECO:0007669"/>
    <property type="project" value="InterPro"/>
</dbReference>
<evidence type="ECO:0000256" key="6">
    <source>
        <dbReference type="ARBA" id="ARBA00022989"/>
    </source>
</evidence>
<keyword evidence="3" id="KW-0645">Protease</keyword>
<dbReference type="SUPFAM" id="SSF50494">
    <property type="entry name" value="Trypsin-like serine proteases"/>
    <property type="match status" value="1"/>
</dbReference>
<accession>A0A1C0AQ07</accession>
<dbReference type="InterPro" id="IPR043504">
    <property type="entry name" value="Peptidase_S1_PA_chymotrypsin"/>
</dbReference>
<dbReference type="PRINTS" id="PR00834">
    <property type="entry name" value="PROTEASES2C"/>
</dbReference>
<dbReference type="NCBIfam" id="NF033740">
    <property type="entry name" value="MarP_fam_protase"/>
    <property type="match status" value="1"/>
</dbReference>
<protein>
    <submittedName>
        <fullName evidence="8">Uncharacterized protein</fullName>
    </submittedName>
</protein>
<keyword evidence="7" id="KW-0472">Membrane</keyword>
<organism evidence="8 9">
    <name type="scientific">Tessaracoccus lapidicaptus</name>
    <dbReference type="NCBI Taxonomy" id="1427523"/>
    <lineage>
        <taxon>Bacteria</taxon>
        <taxon>Bacillati</taxon>
        <taxon>Actinomycetota</taxon>
        <taxon>Actinomycetes</taxon>
        <taxon>Propionibacteriales</taxon>
        <taxon>Propionibacteriaceae</taxon>
        <taxon>Tessaracoccus</taxon>
    </lineage>
</organism>
<reference evidence="9" key="1">
    <citation type="submission" date="2016-07" db="EMBL/GenBank/DDBJ databases">
        <authorList>
            <person name="Florea S."/>
            <person name="Webb J.S."/>
            <person name="Jaromczyk J."/>
            <person name="Schardl C.L."/>
        </authorList>
    </citation>
    <scope>NUCLEOTIDE SEQUENCE [LARGE SCALE GENOMIC DNA]</scope>
    <source>
        <strain evidence="9">IPBSL-7</strain>
    </source>
</reference>
<dbReference type="Proteomes" id="UP000093501">
    <property type="component" value="Unassembled WGS sequence"/>
</dbReference>
<evidence type="ECO:0000256" key="2">
    <source>
        <dbReference type="ARBA" id="ARBA00010541"/>
    </source>
</evidence>
<dbReference type="InterPro" id="IPR051201">
    <property type="entry name" value="Chloro_Bact_Ser_Proteases"/>
</dbReference>
<comment type="caution">
    <text evidence="8">The sequence shown here is derived from an EMBL/GenBank/DDBJ whole genome shotgun (WGS) entry which is preliminary data.</text>
</comment>
<evidence type="ECO:0000256" key="1">
    <source>
        <dbReference type="ARBA" id="ARBA00004141"/>
    </source>
</evidence>
<gene>
    <name evidence="8" type="ORF">BCR15_00140</name>
</gene>
<dbReference type="InterPro" id="IPR003825">
    <property type="entry name" value="Colicin-V_CvpA"/>
</dbReference>
<dbReference type="Pfam" id="PF13365">
    <property type="entry name" value="Trypsin_2"/>
    <property type="match status" value="1"/>
</dbReference>